<gene>
    <name evidence="1" type="ORF">BU25DRAFT_391709</name>
</gene>
<sequence length="98" mass="11346">MALDDQQRAIIFQHANRLLSTRDYPKTICPSEIARAFSSLELETLEAPDWRATMDDIRGLVWELREAGEIEVMQKGEVLEVERLEDIKGPIRVRKVHT</sequence>
<accession>A0ACB6S4U9</accession>
<dbReference type="EMBL" id="MU006714">
    <property type="protein sequence ID" value="KAF2628162.1"/>
    <property type="molecule type" value="Genomic_DNA"/>
</dbReference>
<reference evidence="1" key="1">
    <citation type="journal article" date="2020" name="Stud. Mycol.">
        <title>101 Dothideomycetes genomes: a test case for predicting lifestyles and emergence of pathogens.</title>
        <authorList>
            <person name="Haridas S."/>
            <person name="Albert R."/>
            <person name="Binder M."/>
            <person name="Bloem J."/>
            <person name="Labutti K."/>
            <person name="Salamov A."/>
            <person name="Andreopoulos B."/>
            <person name="Baker S."/>
            <person name="Barry K."/>
            <person name="Bills G."/>
            <person name="Bluhm B."/>
            <person name="Cannon C."/>
            <person name="Castanera R."/>
            <person name="Culley D."/>
            <person name="Daum C."/>
            <person name="Ezra D."/>
            <person name="Gonzalez J."/>
            <person name="Henrissat B."/>
            <person name="Kuo A."/>
            <person name="Liang C."/>
            <person name="Lipzen A."/>
            <person name="Lutzoni F."/>
            <person name="Magnuson J."/>
            <person name="Mondo S."/>
            <person name="Nolan M."/>
            <person name="Ohm R."/>
            <person name="Pangilinan J."/>
            <person name="Park H.-J."/>
            <person name="Ramirez L."/>
            <person name="Alfaro M."/>
            <person name="Sun H."/>
            <person name="Tritt A."/>
            <person name="Yoshinaga Y."/>
            <person name="Zwiers L.-H."/>
            <person name="Turgeon B."/>
            <person name="Goodwin S."/>
            <person name="Spatafora J."/>
            <person name="Crous P."/>
            <person name="Grigoriev I."/>
        </authorList>
    </citation>
    <scope>NUCLEOTIDE SEQUENCE</scope>
    <source>
        <strain evidence="1">CBS 525.71</strain>
    </source>
</reference>
<dbReference type="Proteomes" id="UP000799754">
    <property type="component" value="Unassembled WGS sequence"/>
</dbReference>
<name>A0ACB6S4U9_9PLEO</name>
<comment type="caution">
    <text evidence="1">The sequence shown here is derived from an EMBL/GenBank/DDBJ whole genome shotgun (WGS) entry which is preliminary data.</text>
</comment>
<evidence type="ECO:0000313" key="1">
    <source>
        <dbReference type="EMBL" id="KAF2628162.1"/>
    </source>
</evidence>
<keyword evidence="2" id="KW-1185">Reference proteome</keyword>
<organism evidence="1 2">
    <name type="scientific">Macroventuria anomochaeta</name>
    <dbReference type="NCBI Taxonomy" id="301207"/>
    <lineage>
        <taxon>Eukaryota</taxon>
        <taxon>Fungi</taxon>
        <taxon>Dikarya</taxon>
        <taxon>Ascomycota</taxon>
        <taxon>Pezizomycotina</taxon>
        <taxon>Dothideomycetes</taxon>
        <taxon>Pleosporomycetidae</taxon>
        <taxon>Pleosporales</taxon>
        <taxon>Pleosporineae</taxon>
        <taxon>Didymellaceae</taxon>
        <taxon>Macroventuria</taxon>
    </lineage>
</organism>
<protein>
    <submittedName>
        <fullName evidence="1">Uncharacterized protein</fullName>
    </submittedName>
</protein>
<proteinExistence type="predicted"/>
<evidence type="ECO:0000313" key="2">
    <source>
        <dbReference type="Proteomes" id="UP000799754"/>
    </source>
</evidence>